<dbReference type="Pfam" id="PF00587">
    <property type="entry name" value="tRNA-synt_2b"/>
    <property type="match status" value="1"/>
</dbReference>
<keyword evidence="4" id="KW-0648">Protein biosynthesis</keyword>
<dbReference type="GO" id="GO:0006418">
    <property type="term" value="P:tRNA aminoacylation for protein translation"/>
    <property type="evidence" value="ECO:0007669"/>
    <property type="project" value="InterPro"/>
</dbReference>
<feature type="coiled-coil region" evidence="9">
    <location>
        <begin position="16"/>
        <end position="71"/>
    </location>
</feature>
<proteinExistence type="inferred from homology"/>
<dbReference type="Gene3D" id="3.30.930.10">
    <property type="entry name" value="Bira Bifunctional Protein, Domain 2"/>
    <property type="match status" value="1"/>
</dbReference>
<evidence type="ECO:0000313" key="12">
    <source>
        <dbReference type="EMBL" id="GAG36126.1"/>
    </source>
</evidence>
<gene>
    <name evidence="12" type="ORF">S01H1_65321</name>
</gene>
<sequence length="250" mass="28807">QDTAPLDEILELDSQRRQKILELESLRHERKEASQETKIDKEKGRDLRTMIRGLEEEVRGLDTELEELLLQVPNIPHSSAPVGKDETDNPIVRHWGDLPTFDFQPAPHWKLGESLGIIDFERGVKLSGTRFYVLKGLGARLQRALIAFMLDLHTTGHGYQEIYPPFMVKRECMVGSAQLPKFADNLYHDDEDDFWFVPTAEVPLTNLHRDEIVTPGMLPFYYVAYTACFRREKMSAGKDTRGIKRGHQFD</sequence>
<dbReference type="InterPro" id="IPR042103">
    <property type="entry name" value="SerRS_1_N_sf"/>
</dbReference>
<keyword evidence="9" id="KW-0175">Coiled coil</keyword>
<feature type="domain" description="Aminoacyl-tRNA synthetase class II (G/ P/ S/T)" evidence="10">
    <location>
        <begin position="189"/>
        <end position="250"/>
    </location>
</feature>
<evidence type="ECO:0000259" key="10">
    <source>
        <dbReference type="Pfam" id="PF00587"/>
    </source>
</evidence>
<protein>
    <recommendedName>
        <fullName evidence="6">Serine--tRNA ligase</fullName>
    </recommendedName>
    <alternativeName>
        <fullName evidence="5">Seryl-tRNA(Ser/Sec) synthetase</fullName>
    </alternativeName>
</protein>
<dbReference type="InterPro" id="IPR015866">
    <property type="entry name" value="Ser-tRNA-synth_1_N"/>
</dbReference>
<dbReference type="AlphaFoldDB" id="X0YH28"/>
<reference evidence="12" key="1">
    <citation type="journal article" date="2014" name="Front. Microbiol.">
        <title>High frequency of phylogenetically diverse reductive dehalogenase-homologous genes in deep subseafloor sedimentary metagenomes.</title>
        <authorList>
            <person name="Kawai M."/>
            <person name="Futagami T."/>
            <person name="Toyoda A."/>
            <person name="Takaki Y."/>
            <person name="Nishi S."/>
            <person name="Hori S."/>
            <person name="Arai W."/>
            <person name="Tsubouchi T."/>
            <person name="Morono Y."/>
            <person name="Uchiyama I."/>
            <person name="Ito T."/>
            <person name="Fujiyama A."/>
            <person name="Inagaki F."/>
            <person name="Takami H."/>
        </authorList>
    </citation>
    <scope>NUCLEOTIDE SEQUENCE</scope>
    <source>
        <strain evidence="12">Expedition CK06-06</strain>
    </source>
</reference>
<dbReference type="InterPro" id="IPR045864">
    <property type="entry name" value="aa-tRNA-synth_II/BPL/LPL"/>
</dbReference>
<comment type="catalytic activity">
    <reaction evidence="8">
        <text>tRNA(Ser) + L-serine + ATP = L-seryl-tRNA(Ser) + AMP + diphosphate + H(+)</text>
        <dbReference type="Rhea" id="RHEA:12292"/>
        <dbReference type="Rhea" id="RHEA-COMP:9669"/>
        <dbReference type="Rhea" id="RHEA-COMP:9703"/>
        <dbReference type="ChEBI" id="CHEBI:15378"/>
        <dbReference type="ChEBI" id="CHEBI:30616"/>
        <dbReference type="ChEBI" id="CHEBI:33019"/>
        <dbReference type="ChEBI" id="CHEBI:33384"/>
        <dbReference type="ChEBI" id="CHEBI:78442"/>
        <dbReference type="ChEBI" id="CHEBI:78533"/>
        <dbReference type="ChEBI" id="CHEBI:456215"/>
        <dbReference type="EC" id="6.1.1.11"/>
    </reaction>
</comment>
<dbReference type="SUPFAM" id="SSF55681">
    <property type="entry name" value="Class II aaRS and biotin synthetases"/>
    <property type="match status" value="1"/>
</dbReference>
<dbReference type="GO" id="GO:0004828">
    <property type="term" value="F:serine-tRNA ligase activity"/>
    <property type="evidence" value="ECO:0007669"/>
    <property type="project" value="UniProtKB-EC"/>
</dbReference>
<dbReference type="Gene3D" id="1.10.287.40">
    <property type="entry name" value="Serine-tRNA synthetase, tRNA binding domain"/>
    <property type="match status" value="1"/>
</dbReference>
<dbReference type="GO" id="GO:0005524">
    <property type="term" value="F:ATP binding"/>
    <property type="evidence" value="ECO:0007669"/>
    <property type="project" value="InterPro"/>
</dbReference>
<dbReference type="InterPro" id="IPR002314">
    <property type="entry name" value="aa-tRNA-synt_IIb"/>
</dbReference>
<evidence type="ECO:0000256" key="2">
    <source>
        <dbReference type="ARBA" id="ARBA00010728"/>
    </source>
</evidence>
<comment type="similarity">
    <text evidence="2">Belongs to the class-II aminoacyl-tRNA synthetase family. Type-1 seryl-tRNA synthetase subfamily.</text>
</comment>
<evidence type="ECO:0000256" key="4">
    <source>
        <dbReference type="ARBA" id="ARBA00022917"/>
    </source>
</evidence>
<evidence type="ECO:0000256" key="7">
    <source>
        <dbReference type="ARBA" id="ARBA00047929"/>
    </source>
</evidence>
<accession>X0YH28</accession>
<name>X0YH28_9ZZZZ</name>
<organism evidence="12">
    <name type="scientific">marine sediment metagenome</name>
    <dbReference type="NCBI Taxonomy" id="412755"/>
    <lineage>
        <taxon>unclassified sequences</taxon>
        <taxon>metagenomes</taxon>
        <taxon>ecological metagenomes</taxon>
    </lineage>
</organism>
<evidence type="ECO:0000256" key="6">
    <source>
        <dbReference type="ARBA" id="ARBA00039158"/>
    </source>
</evidence>
<dbReference type="SUPFAM" id="SSF46589">
    <property type="entry name" value="tRNA-binding arm"/>
    <property type="match status" value="1"/>
</dbReference>
<dbReference type="EMBL" id="BARS01043111">
    <property type="protein sequence ID" value="GAG36126.1"/>
    <property type="molecule type" value="Genomic_DNA"/>
</dbReference>
<dbReference type="Pfam" id="PF02403">
    <property type="entry name" value="Seryl_tRNA_N"/>
    <property type="match status" value="1"/>
</dbReference>
<comment type="catalytic activity">
    <reaction evidence="7">
        <text>tRNA(Sec) + L-serine + ATP = L-seryl-tRNA(Sec) + AMP + diphosphate + H(+)</text>
        <dbReference type="Rhea" id="RHEA:42580"/>
        <dbReference type="Rhea" id="RHEA-COMP:9742"/>
        <dbReference type="Rhea" id="RHEA-COMP:10128"/>
        <dbReference type="ChEBI" id="CHEBI:15378"/>
        <dbReference type="ChEBI" id="CHEBI:30616"/>
        <dbReference type="ChEBI" id="CHEBI:33019"/>
        <dbReference type="ChEBI" id="CHEBI:33384"/>
        <dbReference type="ChEBI" id="CHEBI:78442"/>
        <dbReference type="ChEBI" id="CHEBI:78533"/>
        <dbReference type="ChEBI" id="CHEBI:456215"/>
        <dbReference type="EC" id="6.1.1.11"/>
    </reaction>
</comment>
<dbReference type="PANTHER" id="PTHR43697">
    <property type="entry name" value="SERYL-TRNA SYNTHETASE"/>
    <property type="match status" value="1"/>
</dbReference>
<evidence type="ECO:0000256" key="1">
    <source>
        <dbReference type="ARBA" id="ARBA00005045"/>
    </source>
</evidence>
<evidence type="ECO:0000256" key="9">
    <source>
        <dbReference type="SAM" id="Coils"/>
    </source>
</evidence>
<feature type="domain" description="Serine-tRNA synthetase type1 N-terminal" evidence="11">
    <location>
        <begin position="2"/>
        <end position="76"/>
    </location>
</feature>
<evidence type="ECO:0000256" key="8">
    <source>
        <dbReference type="ARBA" id="ARBA00048823"/>
    </source>
</evidence>
<keyword evidence="3" id="KW-0963">Cytoplasm</keyword>
<evidence type="ECO:0000259" key="11">
    <source>
        <dbReference type="Pfam" id="PF02403"/>
    </source>
</evidence>
<dbReference type="PANTHER" id="PTHR43697:SF1">
    <property type="entry name" value="SERINE--TRNA LIGASE"/>
    <property type="match status" value="1"/>
</dbReference>
<comment type="caution">
    <text evidence="12">The sequence shown here is derived from an EMBL/GenBank/DDBJ whole genome shotgun (WGS) entry which is preliminary data.</text>
</comment>
<dbReference type="InterPro" id="IPR010978">
    <property type="entry name" value="tRNA-bd_arm"/>
</dbReference>
<feature type="non-terminal residue" evidence="12">
    <location>
        <position position="250"/>
    </location>
</feature>
<evidence type="ECO:0000256" key="3">
    <source>
        <dbReference type="ARBA" id="ARBA00022490"/>
    </source>
</evidence>
<comment type="pathway">
    <text evidence="1">Aminoacyl-tRNA biosynthesis; selenocysteinyl-tRNA(Sec) biosynthesis; L-seryl-tRNA(Sec) from L-serine and tRNA(Sec): step 1/1.</text>
</comment>
<feature type="non-terminal residue" evidence="12">
    <location>
        <position position="1"/>
    </location>
</feature>
<evidence type="ECO:0000256" key="5">
    <source>
        <dbReference type="ARBA" id="ARBA00033352"/>
    </source>
</evidence>